<evidence type="ECO:0000313" key="4">
    <source>
        <dbReference type="WBParaSite" id="maker-PairedContig_5408-snap-gene-0.19-mRNA-1"/>
    </source>
</evidence>
<organism evidence="3">
    <name type="scientific">Wuchereria bancrofti</name>
    <dbReference type="NCBI Taxonomy" id="6293"/>
    <lineage>
        <taxon>Eukaryota</taxon>
        <taxon>Metazoa</taxon>
        <taxon>Ecdysozoa</taxon>
        <taxon>Nematoda</taxon>
        <taxon>Chromadorea</taxon>
        <taxon>Rhabditida</taxon>
        <taxon>Spirurina</taxon>
        <taxon>Spiruromorpha</taxon>
        <taxon>Filarioidea</taxon>
        <taxon>Onchocercidae</taxon>
        <taxon>Wuchereria</taxon>
    </lineage>
</organism>
<dbReference type="GO" id="GO:0019825">
    <property type="term" value="F:oxygen binding"/>
    <property type="evidence" value="ECO:0007669"/>
    <property type="project" value="InterPro"/>
</dbReference>
<evidence type="ECO:0000313" key="3">
    <source>
        <dbReference type="WBParaSite" id="maker-PairedContig_1684-snap-gene-0.3-mRNA-1"/>
    </source>
</evidence>
<name>A0A1I8EE37_WUCBA</name>
<accession>A0A1I8EE37</accession>
<dbReference type="AlphaFoldDB" id="A0A1I8EE37"/>
<dbReference type="WBParaSite" id="maker-PairedContig_1684-snap-gene-0.3-mRNA-1">
    <property type="protein sequence ID" value="maker-PairedContig_1684-snap-gene-0.3-mRNA-1"/>
    <property type="gene ID" value="maker-PairedContig_1684-snap-gene-0.3"/>
</dbReference>
<feature type="domain" description="Globin" evidence="2">
    <location>
        <begin position="179"/>
        <end position="329"/>
    </location>
</feature>
<keyword evidence="1" id="KW-0561">Oxygen transport</keyword>
<keyword evidence="1" id="KW-0408">Iron</keyword>
<dbReference type="InterPro" id="IPR044399">
    <property type="entry name" value="Mb-like_M"/>
</dbReference>
<reference evidence="3 4" key="1">
    <citation type="submission" date="2016-11" db="UniProtKB">
        <authorList>
            <consortium name="WormBaseParasite"/>
        </authorList>
    </citation>
    <scope>IDENTIFICATION</scope>
    <source>
        <strain evidence="3 4">pt0022</strain>
    </source>
</reference>
<keyword evidence="1" id="KW-0479">Metal-binding</keyword>
<evidence type="ECO:0000256" key="1">
    <source>
        <dbReference type="RuleBase" id="RU000356"/>
    </source>
</evidence>
<dbReference type="InterPro" id="IPR000971">
    <property type="entry name" value="Globin"/>
</dbReference>
<dbReference type="InterPro" id="IPR012292">
    <property type="entry name" value="Globin/Proto"/>
</dbReference>
<dbReference type="InterPro" id="IPR053341">
    <property type="entry name" value="Oxidative_stress_globin-like"/>
</dbReference>
<dbReference type="SUPFAM" id="SSF46458">
    <property type="entry name" value="Globin-like"/>
    <property type="match status" value="1"/>
</dbReference>
<dbReference type="CDD" id="cd01040">
    <property type="entry name" value="Mb-like"/>
    <property type="match status" value="1"/>
</dbReference>
<evidence type="ECO:0000259" key="2">
    <source>
        <dbReference type="PROSITE" id="PS01033"/>
    </source>
</evidence>
<sequence>MPMRKLNIVRLIVITNVVNIANFNLRYAQTCILKRQTFVIVHLIVRINFQILIERIEKKYKKKRIKLFKTIMLTMMGDDLHANEINYKYHSEANNNIRNATSESHLDDYDYRVLNRTYPKIIKMNTDKQTNDSSPHPLTNDSSTTFATVVKELAQNINYLSMDNQSITIEQTETEHKGWLSKSQRITIENSWKRATKSNAREQVGIQLFARILTARPEMKHLFGLQKIPEGRLKYDPRFRRHAIVFIKSFDYIVKNVAYKEKLEQHFQALGERHTILQGRGFDPGYWDTFNDCMRQTVSLWGKDKDHRTANTWHTLISFVLQNMKIGFDRANSRHPRRVSRTQHYRHAHPTGSGTQQGVDPIQFYKQFCLQQKKSKRGLLQLPTT</sequence>
<proteinExistence type="inferred from homology"/>
<dbReference type="InterPro" id="IPR009050">
    <property type="entry name" value="Globin-like_sf"/>
</dbReference>
<dbReference type="STRING" id="6293.A0A1I8EE37"/>
<dbReference type="WBParaSite" id="maker-PairedContig_5408-snap-gene-0.19-mRNA-1">
    <property type="protein sequence ID" value="maker-PairedContig_5408-snap-gene-0.19-mRNA-1"/>
    <property type="gene ID" value="maker-PairedContig_5408-snap-gene-0.19"/>
</dbReference>
<keyword evidence="1" id="KW-0349">Heme</keyword>
<dbReference type="Pfam" id="PF00042">
    <property type="entry name" value="Globin"/>
    <property type="match status" value="1"/>
</dbReference>
<dbReference type="Gene3D" id="1.10.490.10">
    <property type="entry name" value="Globins"/>
    <property type="match status" value="1"/>
</dbReference>
<dbReference type="GO" id="GO:0005344">
    <property type="term" value="F:oxygen carrier activity"/>
    <property type="evidence" value="ECO:0007669"/>
    <property type="project" value="UniProtKB-KW"/>
</dbReference>
<comment type="similarity">
    <text evidence="1">Belongs to the globin family.</text>
</comment>
<dbReference type="GO" id="GO:0020037">
    <property type="term" value="F:heme binding"/>
    <property type="evidence" value="ECO:0007669"/>
    <property type="project" value="InterPro"/>
</dbReference>
<dbReference type="PANTHER" id="PTHR47768:SF2">
    <property type="entry name" value="GLOBIN-RELATED"/>
    <property type="match status" value="1"/>
</dbReference>
<protein>
    <submittedName>
        <fullName evidence="3 4">GLOBIN domain-containing protein</fullName>
    </submittedName>
</protein>
<dbReference type="PROSITE" id="PS01033">
    <property type="entry name" value="GLOBIN"/>
    <property type="match status" value="1"/>
</dbReference>
<dbReference type="PANTHER" id="PTHR47768">
    <property type="entry name" value="GLOBIN RELATED-RELATED"/>
    <property type="match status" value="1"/>
</dbReference>
<keyword evidence="1" id="KW-0813">Transport</keyword>